<evidence type="ECO:0000256" key="2">
    <source>
        <dbReference type="SAM" id="MobiDB-lite"/>
    </source>
</evidence>
<feature type="region of interest" description="Disordered" evidence="2">
    <location>
        <begin position="1"/>
        <end position="29"/>
    </location>
</feature>
<comment type="similarity">
    <text evidence="1">Belongs to the cyclophilin-type PPIase family.</text>
</comment>
<dbReference type="eggNOG" id="KOG0865">
    <property type="taxonomic scope" value="Eukaryota"/>
</dbReference>
<dbReference type="InterPro" id="IPR002130">
    <property type="entry name" value="Cyclophilin-type_PPIase_dom"/>
</dbReference>
<dbReference type="GO" id="GO:0003755">
    <property type="term" value="F:peptidyl-prolyl cis-trans isomerase activity"/>
    <property type="evidence" value="ECO:0007669"/>
    <property type="project" value="UniProtKB-UniRule"/>
</dbReference>
<feature type="domain" description="PPIase cyclophilin-type" evidence="4">
    <location>
        <begin position="99"/>
        <end position="261"/>
    </location>
</feature>
<keyword evidence="6" id="KW-1185">Reference proteome</keyword>
<dbReference type="OrthoDB" id="193499at2759"/>
<accession>T0QYS4</accession>
<keyword evidence="1" id="KW-0697">Rotamase</keyword>
<evidence type="ECO:0000256" key="3">
    <source>
        <dbReference type="SAM" id="Phobius"/>
    </source>
</evidence>
<feature type="compositionally biased region" description="Polar residues" evidence="2">
    <location>
        <begin position="1"/>
        <end position="12"/>
    </location>
</feature>
<dbReference type="OMA" id="DWERGNG"/>
<dbReference type="FunFam" id="2.40.100.10:FF:000050">
    <property type="entry name" value="Peptidyl-prolyl cis-trans isomerase"/>
    <property type="match status" value="1"/>
</dbReference>
<dbReference type="STRING" id="1156394.T0QYS4"/>
<dbReference type="VEuPathDB" id="FungiDB:SDRG_03440"/>
<dbReference type="Gene3D" id="2.40.100.10">
    <property type="entry name" value="Cyclophilin-like"/>
    <property type="match status" value="1"/>
</dbReference>
<comment type="catalytic activity">
    <reaction evidence="1">
        <text>[protein]-peptidylproline (omega=180) = [protein]-peptidylproline (omega=0)</text>
        <dbReference type="Rhea" id="RHEA:16237"/>
        <dbReference type="Rhea" id="RHEA-COMP:10747"/>
        <dbReference type="Rhea" id="RHEA-COMP:10748"/>
        <dbReference type="ChEBI" id="CHEBI:83833"/>
        <dbReference type="ChEBI" id="CHEBI:83834"/>
        <dbReference type="EC" id="5.2.1.8"/>
    </reaction>
</comment>
<dbReference type="EMBL" id="JH767139">
    <property type="protein sequence ID" value="EQC39235.1"/>
    <property type="molecule type" value="Genomic_DNA"/>
</dbReference>
<dbReference type="GeneID" id="19944167"/>
<keyword evidence="3" id="KW-0812">Transmembrane</keyword>
<dbReference type="EC" id="5.2.1.8" evidence="1"/>
<proteinExistence type="inferred from homology"/>
<sequence>MAIATRQSQVDTSRMLPRTSGGRRPHGLAAGGANSVTKLIAICVASVMVVYFIWMQRALSPATPASLHEAAALDEVVPTVHATRQTRKWTRKPGRRYVWIDMSIDGKKAGRITAELYMDIVPKTAENFRGLVTGDNARGFSYKGSRCHRILANFVVQCGDWERGNGTGGKSIYGGDFEDEKAGLALEHSKRYVLQMANAGPNTNGAQFCFMLAPQPHLNGHHVVFGEVVDGFEVVDAMEAAGVASDSDKLARDVVLADGGELFH</sequence>
<feature type="transmembrane region" description="Helical" evidence="3">
    <location>
        <begin position="35"/>
        <end position="54"/>
    </location>
</feature>
<reference evidence="5 6" key="1">
    <citation type="submission" date="2012-04" db="EMBL/GenBank/DDBJ databases">
        <title>The Genome Sequence of Saprolegnia declina VS20.</title>
        <authorList>
            <consortium name="The Broad Institute Genome Sequencing Platform"/>
            <person name="Russ C."/>
            <person name="Nusbaum C."/>
            <person name="Tyler B."/>
            <person name="van West P."/>
            <person name="Dieguez-Uribeondo J."/>
            <person name="de Bruijn I."/>
            <person name="Tripathy S."/>
            <person name="Jiang R."/>
            <person name="Young S.K."/>
            <person name="Zeng Q."/>
            <person name="Gargeya S."/>
            <person name="Fitzgerald M."/>
            <person name="Haas B."/>
            <person name="Abouelleil A."/>
            <person name="Alvarado L."/>
            <person name="Arachchi H.M."/>
            <person name="Berlin A."/>
            <person name="Chapman S.B."/>
            <person name="Goldberg J."/>
            <person name="Griggs A."/>
            <person name="Gujja S."/>
            <person name="Hansen M."/>
            <person name="Howarth C."/>
            <person name="Imamovic A."/>
            <person name="Larimer J."/>
            <person name="McCowen C."/>
            <person name="Montmayeur A."/>
            <person name="Murphy C."/>
            <person name="Neiman D."/>
            <person name="Pearson M."/>
            <person name="Priest M."/>
            <person name="Roberts A."/>
            <person name="Saif S."/>
            <person name="Shea T."/>
            <person name="Sisk P."/>
            <person name="Sykes S."/>
            <person name="Wortman J."/>
            <person name="Nusbaum C."/>
            <person name="Birren B."/>
        </authorList>
    </citation>
    <scope>NUCLEOTIDE SEQUENCE [LARGE SCALE GENOMIC DNA]</scope>
    <source>
        <strain evidence="5 6">VS20</strain>
    </source>
</reference>
<dbReference type="GO" id="GO:0005737">
    <property type="term" value="C:cytoplasm"/>
    <property type="evidence" value="ECO:0007669"/>
    <property type="project" value="TreeGrafter"/>
</dbReference>
<dbReference type="Proteomes" id="UP000030762">
    <property type="component" value="Unassembled WGS sequence"/>
</dbReference>
<evidence type="ECO:0000313" key="5">
    <source>
        <dbReference type="EMBL" id="EQC39235.1"/>
    </source>
</evidence>
<name>T0QYS4_SAPDV</name>
<dbReference type="PRINTS" id="PR00153">
    <property type="entry name" value="CSAPPISMRASE"/>
</dbReference>
<dbReference type="InterPro" id="IPR029000">
    <property type="entry name" value="Cyclophilin-like_dom_sf"/>
</dbReference>
<evidence type="ECO:0000259" key="4">
    <source>
        <dbReference type="PROSITE" id="PS50072"/>
    </source>
</evidence>
<keyword evidence="1" id="KW-0413">Isomerase</keyword>
<dbReference type="InParanoid" id="T0QYS4"/>
<dbReference type="SUPFAM" id="SSF50891">
    <property type="entry name" value="Cyclophilin-like"/>
    <property type="match status" value="1"/>
</dbReference>
<dbReference type="PANTHER" id="PTHR11071:SF553">
    <property type="entry name" value="PEPTIDYL-PROLYL CIS-TRANS ISOMERASE"/>
    <property type="match status" value="1"/>
</dbReference>
<dbReference type="PANTHER" id="PTHR11071">
    <property type="entry name" value="PEPTIDYL-PROLYL CIS-TRANS ISOMERASE"/>
    <property type="match status" value="1"/>
</dbReference>
<keyword evidence="3" id="KW-0472">Membrane</keyword>
<keyword evidence="3" id="KW-1133">Transmembrane helix</keyword>
<dbReference type="PROSITE" id="PS50072">
    <property type="entry name" value="CSA_PPIASE_2"/>
    <property type="match status" value="1"/>
</dbReference>
<dbReference type="RefSeq" id="XP_008607296.1">
    <property type="nucleotide sequence ID" value="XM_008609074.1"/>
</dbReference>
<evidence type="ECO:0000313" key="6">
    <source>
        <dbReference type="Proteomes" id="UP000030762"/>
    </source>
</evidence>
<dbReference type="Pfam" id="PF00160">
    <property type="entry name" value="Pro_isomerase"/>
    <property type="match status" value="1"/>
</dbReference>
<protein>
    <recommendedName>
        <fullName evidence="1">Peptidyl-prolyl cis-trans isomerase</fullName>
        <shortName evidence="1">PPIase</shortName>
        <ecNumber evidence="1">5.2.1.8</ecNumber>
    </recommendedName>
</protein>
<dbReference type="AlphaFoldDB" id="T0QYS4"/>
<comment type="function">
    <text evidence="1">PPIases accelerate the folding of proteins. It catalyzes the cis-trans isomerization of proline imidic peptide bonds in oligopeptides.</text>
</comment>
<organism evidence="5 6">
    <name type="scientific">Saprolegnia diclina (strain VS20)</name>
    <dbReference type="NCBI Taxonomy" id="1156394"/>
    <lineage>
        <taxon>Eukaryota</taxon>
        <taxon>Sar</taxon>
        <taxon>Stramenopiles</taxon>
        <taxon>Oomycota</taxon>
        <taxon>Saprolegniomycetes</taxon>
        <taxon>Saprolegniales</taxon>
        <taxon>Saprolegniaceae</taxon>
        <taxon>Saprolegnia</taxon>
    </lineage>
</organism>
<dbReference type="GO" id="GO:0016018">
    <property type="term" value="F:cyclosporin A binding"/>
    <property type="evidence" value="ECO:0007669"/>
    <property type="project" value="TreeGrafter"/>
</dbReference>
<evidence type="ECO:0000256" key="1">
    <source>
        <dbReference type="RuleBase" id="RU363019"/>
    </source>
</evidence>
<dbReference type="GO" id="GO:0006457">
    <property type="term" value="P:protein folding"/>
    <property type="evidence" value="ECO:0007669"/>
    <property type="project" value="TreeGrafter"/>
</dbReference>
<gene>
    <name evidence="5" type="ORF">SDRG_03440</name>
</gene>